<sequence>MHGVLRAADRLDAAAGMRGRGCNCTWWPLDATPTARDCLLMRLQSAACGRPAFDHRLMRLPPTRDRLAVSGVADA</sequence>
<name>A0A426WZA8_ENSVE</name>
<dbReference type="Proteomes" id="UP000287651">
    <property type="component" value="Unassembled WGS sequence"/>
</dbReference>
<evidence type="ECO:0000313" key="1">
    <source>
        <dbReference type="EMBL" id="RRT32558.1"/>
    </source>
</evidence>
<reference evidence="1 2" key="1">
    <citation type="journal article" date="2014" name="Agronomy (Basel)">
        <title>A Draft Genome Sequence for Ensete ventricosum, the Drought-Tolerant Tree Against Hunger.</title>
        <authorList>
            <person name="Harrison J."/>
            <person name="Moore K.A."/>
            <person name="Paszkiewicz K."/>
            <person name="Jones T."/>
            <person name="Grant M."/>
            <person name="Ambacheew D."/>
            <person name="Muzemil S."/>
            <person name="Studholme D.J."/>
        </authorList>
    </citation>
    <scope>NUCLEOTIDE SEQUENCE [LARGE SCALE GENOMIC DNA]</scope>
</reference>
<feature type="non-terminal residue" evidence="1">
    <location>
        <position position="75"/>
    </location>
</feature>
<evidence type="ECO:0000313" key="2">
    <source>
        <dbReference type="Proteomes" id="UP000287651"/>
    </source>
</evidence>
<proteinExistence type="predicted"/>
<dbReference type="AlphaFoldDB" id="A0A426WZA8"/>
<organism evidence="1 2">
    <name type="scientific">Ensete ventricosum</name>
    <name type="common">Abyssinian banana</name>
    <name type="synonym">Musa ensete</name>
    <dbReference type="NCBI Taxonomy" id="4639"/>
    <lineage>
        <taxon>Eukaryota</taxon>
        <taxon>Viridiplantae</taxon>
        <taxon>Streptophyta</taxon>
        <taxon>Embryophyta</taxon>
        <taxon>Tracheophyta</taxon>
        <taxon>Spermatophyta</taxon>
        <taxon>Magnoliopsida</taxon>
        <taxon>Liliopsida</taxon>
        <taxon>Zingiberales</taxon>
        <taxon>Musaceae</taxon>
        <taxon>Ensete</taxon>
    </lineage>
</organism>
<protein>
    <submittedName>
        <fullName evidence="1">Uncharacterized protein</fullName>
    </submittedName>
</protein>
<accession>A0A426WZA8</accession>
<comment type="caution">
    <text evidence="1">The sequence shown here is derived from an EMBL/GenBank/DDBJ whole genome shotgun (WGS) entry which is preliminary data.</text>
</comment>
<dbReference type="EMBL" id="AMZH03031523">
    <property type="protein sequence ID" value="RRT32558.1"/>
    <property type="molecule type" value="Genomic_DNA"/>
</dbReference>
<gene>
    <name evidence="1" type="ORF">B296_00045798</name>
</gene>